<name>A0A1X7SQT3_AMPQE</name>
<evidence type="ECO:0000313" key="1">
    <source>
        <dbReference type="EnsemblMetazoa" id="Aqu2.1.04476_001"/>
    </source>
</evidence>
<organism evidence="1">
    <name type="scientific">Amphimedon queenslandica</name>
    <name type="common">Sponge</name>
    <dbReference type="NCBI Taxonomy" id="400682"/>
    <lineage>
        <taxon>Eukaryota</taxon>
        <taxon>Metazoa</taxon>
        <taxon>Porifera</taxon>
        <taxon>Demospongiae</taxon>
        <taxon>Heteroscleromorpha</taxon>
        <taxon>Haplosclerida</taxon>
        <taxon>Niphatidae</taxon>
        <taxon>Amphimedon</taxon>
    </lineage>
</organism>
<dbReference type="EnsemblMetazoa" id="Aqu2.1.04476_001">
    <property type="protein sequence ID" value="Aqu2.1.04476_001"/>
    <property type="gene ID" value="Aqu2.1.04476"/>
</dbReference>
<sequence>MERHIKTQTINISGFIFGKVRALKVRRPIQSPPLPHKRFTSILHMVTEIPAGFERDSSFGSLNTSRSVHCTKKVNDGVRAFMCNKRLKYIRFDVCFALCRPTSFDTGEGGISCPWHIKTHGHTSYRLTC</sequence>
<accession>A0A1X7SQT3</accession>
<reference evidence="1" key="1">
    <citation type="submission" date="2017-05" db="UniProtKB">
        <authorList>
            <consortium name="EnsemblMetazoa"/>
        </authorList>
    </citation>
    <scope>IDENTIFICATION</scope>
</reference>
<proteinExistence type="predicted"/>
<protein>
    <submittedName>
        <fullName evidence="1">Uncharacterized protein</fullName>
    </submittedName>
</protein>
<dbReference type="AlphaFoldDB" id="A0A1X7SQT3"/>
<dbReference type="InParanoid" id="A0A1X7SQT3"/>